<name>A1WI92_VEREI</name>
<dbReference type="EMBL" id="CP000542">
    <property type="protein sequence ID" value="ABM57349.1"/>
    <property type="molecule type" value="Genomic_DNA"/>
</dbReference>
<dbReference type="RefSeq" id="WP_011809356.1">
    <property type="nucleotide sequence ID" value="NC_008786.1"/>
</dbReference>
<dbReference type="Proteomes" id="UP000000374">
    <property type="component" value="Chromosome"/>
</dbReference>
<dbReference type="CDD" id="cd00586">
    <property type="entry name" value="4HBT"/>
    <property type="match status" value="1"/>
</dbReference>
<evidence type="ECO:0000313" key="2">
    <source>
        <dbReference type="Proteomes" id="UP000000374"/>
    </source>
</evidence>
<organism evidence="1 2">
    <name type="scientific">Verminephrobacter eiseniae (strain EF01-2)</name>
    <dbReference type="NCBI Taxonomy" id="391735"/>
    <lineage>
        <taxon>Bacteria</taxon>
        <taxon>Pseudomonadati</taxon>
        <taxon>Pseudomonadota</taxon>
        <taxon>Betaproteobacteria</taxon>
        <taxon>Burkholderiales</taxon>
        <taxon>Comamonadaceae</taxon>
        <taxon>Verminephrobacter</taxon>
    </lineage>
</organism>
<dbReference type="eggNOG" id="COG0824">
    <property type="taxonomic scope" value="Bacteria"/>
</dbReference>
<gene>
    <name evidence="1" type="ordered locus">Veis_1590</name>
</gene>
<dbReference type="Gene3D" id="3.10.129.10">
    <property type="entry name" value="Hotdog Thioesterase"/>
    <property type="match status" value="1"/>
</dbReference>
<evidence type="ECO:0000313" key="1">
    <source>
        <dbReference type="EMBL" id="ABM57349.1"/>
    </source>
</evidence>
<accession>A1WI92</accession>
<dbReference type="InterPro" id="IPR029069">
    <property type="entry name" value="HotDog_dom_sf"/>
</dbReference>
<dbReference type="KEGG" id="vei:Veis_1590"/>
<dbReference type="SUPFAM" id="SSF54637">
    <property type="entry name" value="Thioesterase/thiol ester dehydrase-isomerase"/>
    <property type="match status" value="1"/>
</dbReference>
<dbReference type="STRING" id="391735.Veis_1590"/>
<dbReference type="OrthoDB" id="21822at2"/>
<sequence length="144" mass="16464">MHDMHFTKQYPIRFSFCDPAGIVYFPQYLVLSNWLIEDWFNEGLGIDFASFIGHRRLGLPIVKLNCEFISPSHHGDTLTLQLRVAKLGQRSITLDLEGHVDMIMRLRCQQVLVFTSLDTEKSTPMPDDVGDALRALLSQQEDIA</sequence>
<dbReference type="Pfam" id="PF13279">
    <property type="entry name" value="4HBT_2"/>
    <property type="match status" value="1"/>
</dbReference>
<dbReference type="HOGENOM" id="CLU_101141_5_2_4"/>
<keyword evidence="2" id="KW-1185">Reference proteome</keyword>
<protein>
    <submittedName>
        <fullName evidence="1">Thioesterase superfamily protein</fullName>
    </submittedName>
</protein>
<dbReference type="AlphaFoldDB" id="A1WI92"/>
<reference evidence="2" key="1">
    <citation type="submission" date="2006-12" db="EMBL/GenBank/DDBJ databases">
        <title>Complete sequence of chromosome 1 of Verminephrobacter eiseniae EF01-2.</title>
        <authorList>
            <person name="Copeland A."/>
            <person name="Lucas S."/>
            <person name="Lapidus A."/>
            <person name="Barry K."/>
            <person name="Detter J.C."/>
            <person name="Glavina del Rio T."/>
            <person name="Dalin E."/>
            <person name="Tice H."/>
            <person name="Pitluck S."/>
            <person name="Chertkov O."/>
            <person name="Brettin T."/>
            <person name="Bruce D."/>
            <person name="Han C."/>
            <person name="Tapia R."/>
            <person name="Gilna P."/>
            <person name="Schmutz J."/>
            <person name="Larimer F."/>
            <person name="Land M."/>
            <person name="Hauser L."/>
            <person name="Kyrpides N."/>
            <person name="Kim E."/>
            <person name="Stahl D."/>
            <person name="Richardson P."/>
        </authorList>
    </citation>
    <scope>NUCLEOTIDE SEQUENCE [LARGE SCALE GENOMIC DNA]</scope>
    <source>
        <strain evidence="2">EF01-2</strain>
    </source>
</reference>
<dbReference type="GeneID" id="76460204"/>
<proteinExistence type="predicted"/>